<dbReference type="AlphaFoldDB" id="A0A4V2HGB6"/>
<gene>
    <name evidence="1" type="ORF">EA655_05525</name>
</gene>
<proteinExistence type="predicted"/>
<dbReference type="PROSITE" id="PS51257">
    <property type="entry name" value="PROKAR_LIPOPROTEIN"/>
    <property type="match status" value="1"/>
</dbReference>
<comment type="caution">
    <text evidence="1">The sequence shown here is derived from an EMBL/GenBank/DDBJ whole genome shotgun (WGS) entry which is preliminary data.</text>
</comment>
<sequence>MRRDIRPPLIVLLLAALTGCPLRKDASAPQVCAVNPQPVVIVQRVYVPIRDSLTATEPVAEGPLDQCPSVAAQRKAALKRANAKLQQIQQVQGTEVKP</sequence>
<dbReference type="RefSeq" id="WP_130533740.1">
    <property type="nucleotide sequence ID" value="NZ_SHMG01000002.1"/>
</dbReference>
<dbReference type="EMBL" id="SHMG01000002">
    <property type="protein sequence ID" value="TAA45648.1"/>
    <property type="molecule type" value="Genomic_DNA"/>
</dbReference>
<protein>
    <submittedName>
        <fullName evidence="1">Uncharacterized protein</fullName>
    </submittedName>
</protein>
<accession>A0A4V2HGB6</accession>
<evidence type="ECO:0000313" key="1">
    <source>
        <dbReference type="EMBL" id="TAA45648.1"/>
    </source>
</evidence>
<organism evidence="1 2">
    <name type="scientific">Pseudoxanthomonas winnipegensis</name>
    <dbReference type="NCBI Taxonomy" id="2480810"/>
    <lineage>
        <taxon>Bacteria</taxon>
        <taxon>Pseudomonadati</taxon>
        <taxon>Pseudomonadota</taxon>
        <taxon>Gammaproteobacteria</taxon>
        <taxon>Lysobacterales</taxon>
        <taxon>Lysobacteraceae</taxon>
        <taxon>Pseudoxanthomonas</taxon>
    </lineage>
</organism>
<dbReference type="Proteomes" id="UP000294164">
    <property type="component" value="Unassembled WGS sequence"/>
</dbReference>
<reference evidence="1 2" key="1">
    <citation type="submission" date="2019-02" db="EMBL/GenBank/DDBJ databases">
        <title>WGS of Pseudoxanthomonas species novum from clinical isolates.</title>
        <authorList>
            <person name="Bernier A.-M."/>
            <person name="Bernard K."/>
            <person name="Vachon A."/>
        </authorList>
    </citation>
    <scope>NUCLEOTIDE SEQUENCE [LARGE SCALE GENOMIC DNA]</scope>
    <source>
        <strain evidence="1 2">NML130969</strain>
    </source>
</reference>
<dbReference type="OrthoDB" id="6059193at2"/>
<evidence type="ECO:0000313" key="2">
    <source>
        <dbReference type="Proteomes" id="UP000294164"/>
    </source>
</evidence>
<name>A0A4V2HGB6_9GAMM</name>